<evidence type="ECO:0000313" key="2">
    <source>
        <dbReference type="Proteomes" id="UP000054477"/>
    </source>
</evidence>
<sequence>MINFSSLFLTLRSFMSKSFTKAPPKTGDVVWFSLKNVRNATDREKAVSKYVKPHRAVISYINHTACEAWLHSVSHKHPYKPPQQPAWWYGFDSSFITLRPHIVPFHKLKPDFRNVGKMLVSQLVKDSDAYGRFLRWKIGVLEPKGIPTTTAKATAKGATKVKRAMKVKRGKKVKSATKVKGVKKGAMVKEAKGAKEAKATTKLNVPKI</sequence>
<gene>
    <name evidence="1" type="ORF">K443DRAFT_308501</name>
</gene>
<keyword evidence="2" id="KW-1185">Reference proteome</keyword>
<reference evidence="1 2" key="1">
    <citation type="submission" date="2014-04" db="EMBL/GenBank/DDBJ databases">
        <authorList>
            <consortium name="DOE Joint Genome Institute"/>
            <person name="Kuo A."/>
            <person name="Kohler A."/>
            <person name="Nagy L.G."/>
            <person name="Floudas D."/>
            <person name="Copeland A."/>
            <person name="Barry K.W."/>
            <person name="Cichocki N."/>
            <person name="Veneault-Fourrey C."/>
            <person name="LaButti K."/>
            <person name="Lindquist E.A."/>
            <person name="Lipzen A."/>
            <person name="Lundell T."/>
            <person name="Morin E."/>
            <person name="Murat C."/>
            <person name="Sun H."/>
            <person name="Tunlid A."/>
            <person name="Henrissat B."/>
            <person name="Grigoriev I.V."/>
            <person name="Hibbett D.S."/>
            <person name="Martin F."/>
            <person name="Nordberg H.P."/>
            <person name="Cantor M.N."/>
            <person name="Hua S.X."/>
        </authorList>
    </citation>
    <scope>NUCLEOTIDE SEQUENCE [LARGE SCALE GENOMIC DNA]</scope>
    <source>
        <strain evidence="1 2">LaAM-08-1</strain>
    </source>
</reference>
<organism evidence="1 2">
    <name type="scientific">Laccaria amethystina LaAM-08-1</name>
    <dbReference type="NCBI Taxonomy" id="1095629"/>
    <lineage>
        <taxon>Eukaryota</taxon>
        <taxon>Fungi</taxon>
        <taxon>Dikarya</taxon>
        <taxon>Basidiomycota</taxon>
        <taxon>Agaricomycotina</taxon>
        <taxon>Agaricomycetes</taxon>
        <taxon>Agaricomycetidae</taxon>
        <taxon>Agaricales</taxon>
        <taxon>Agaricineae</taxon>
        <taxon>Hydnangiaceae</taxon>
        <taxon>Laccaria</taxon>
    </lineage>
</organism>
<accession>A0A0C9XLZ2</accession>
<proteinExistence type="predicted"/>
<name>A0A0C9XLZ2_9AGAR</name>
<dbReference type="EMBL" id="KN838555">
    <property type="protein sequence ID" value="KIK06081.1"/>
    <property type="molecule type" value="Genomic_DNA"/>
</dbReference>
<protein>
    <submittedName>
        <fullName evidence="1">Uncharacterized protein</fullName>
    </submittedName>
</protein>
<evidence type="ECO:0000313" key="1">
    <source>
        <dbReference type="EMBL" id="KIK06081.1"/>
    </source>
</evidence>
<dbReference type="Proteomes" id="UP000054477">
    <property type="component" value="Unassembled WGS sequence"/>
</dbReference>
<dbReference type="HOGENOM" id="CLU_1321079_0_0_1"/>
<dbReference type="OrthoDB" id="3115991at2759"/>
<dbReference type="AlphaFoldDB" id="A0A0C9XLZ2"/>
<reference evidence="2" key="2">
    <citation type="submission" date="2015-01" db="EMBL/GenBank/DDBJ databases">
        <title>Evolutionary Origins and Diversification of the Mycorrhizal Mutualists.</title>
        <authorList>
            <consortium name="DOE Joint Genome Institute"/>
            <consortium name="Mycorrhizal Genomics Consortium"/>
            <person name="Kohler A."/>
            <person name="Kuo A."/>
            <person name="Nagy L.G."/>
            <person name="Floudas D."/>
            <person name="Copeland A."/>
            <person name="Barry K.W."/>
            <person name="Cichocki N."/>
            <person name="Veneault-Fourrey C."/>
            <person name="LaButti K."/>
            <person name="Lindquist E.A."/>
            <person name="Lipzen A."/>
            <person name="Lundell T."/>
            <person name="Morin E."/>
            <person name="Murat C."/>
            <person name="Riley R."/>
            <person name="Ohm R."/>
            <person name="Sun H."/>
            <person name="Tunlid A."/>
            <person name="Henrissat B."/>
            <person name="Grigoriev I.V."/>
            <person name="Hibbett D.S."/>
            <person name="Martin F."/>
        </authorList>
    </citation>
    <scope>NUCLEOTIDE SEQUENCE [LARGE SCALE GENOMIC DNA]</scope>
    <source>
        <strain evidence="2">LaAM-08-1</strain>
    </source>
</reference>